<dbReference type="EMBL" id="CP006569">
    <property type="protein sequence ID" value="AHF77318.1"/>
    <property type="molecule type" value="Genomic_DNA"/>
</dbReference>
<evidence type="ECO:0000313" key="2">
    <source>
        <dbReference type="EMBL" id="AHF77318.1"/>
    </source>
</evidence>
<dbReference type="PATRIC" id="fig|1239307.3.peg.2516"/>
<organism evidence="2 3">
    <name type="scientific">Sodalis praecaptivus</name>
    <dbReference type="NCBI Taxonomy" id="1239307"/>
    <lineage>
        <taxon>Bacteria</taxon>
        <taxon>Pseudomonadati</taxon>
        <taxon>Pseudomonadota</taxon>
        <taxon>Gammaproteobacteria</taxon>
        <taxon>Enterobacterales</taxon>
        <taxon>Bruguierivoracaceae</taxon>
        <taxon>Sodalis</taxon>
    </lineage>
</organism>
<accession>W0HYT4</accession>
<dbReference type="InterPro" id="IPR036291">
    <property type="entry name" value="NAD(P)-bd_dom_sf"/>
</dbReference>
<dbReference type="HOGENOM" id="CLU_046102_0_0_6"/>
<dbReference type="SMART" id="SM00858">
    <property type="entry name" value="SAF"/>
    <property type="match status" value="1"/>
</dbReference>
<proteinExistence type="predicted"/>
<feature type="domain" description="SAF" evidence="1">
    <location>
        <begin position="374"/>
        <end position="441"/>
    </location>
</feature>
<evidence type="ECO:0000313" key="3">
    <source>
        <dbReference type="Proteomes" id="UP000019028"/>
    </source>
</evidence>
<gene>
    <name evidence="2" type="ORF">Sant_2273</name>
</gene>
<name>W0HYT4_9GAMM</name>
<sequence length="456" mass="49735">MNYHLLFDALGSRRIRIAVTGASGGFARSLLAQCRAIPAIEIVALCDLNTDGTQALLSALHYRDQDSRVCASERDVRHCQQNGELAIISDYRLLSALTFDMVVEATGKPEVSIDIAVSAIKRGIHVGMVSKETDSVAGPWLNRLAAQHNAVYTTVDGDQPSNLIGLYTWAKVLGLEVIAAGKSSEYDYIYHQDSGRLAYTDKTVDVPQLSALWSLPEQNVAATLRQRSEALAMLPQSATPDYCEMNVVANSLGFVPATPTLNYPLCHIHELADVFIPREDGGILTQTGVVDVFNCLRRHDEASFGGGVFIVVRCSDEETWHMLAEKGHVVSRNRRYAALYLPYHIMGLESPISLFSAVLHHRPSGAHDQQVHAVMAGYAERPLAKGETLTMGGHHHTIDHVSARLLAKADAEGVAPFYLLANKTLTQDVAAGELIPLSALALEDSLLYTAWRETAL</sequence>
<protein>
    <submittedName>
        <fullName evidence="2">Homoserine dehydrogenase, NAD-binding protein</fullName>
    </submittedName>
</protein>
<evidence type="ECO:0000259" key="1">
    <source>
        <dbReference type="SMART" id="SM00858"/>
    </source>
</evidence>
<dbReference type="PANTHER" id="PTHR37850">
    <property type="entry name" value="STRU PROTEIN"/>
    <property type="match status" value="1"/>
</dbReference>
<dbReference type="OrthoDB" id="9777844at2"/>
<dbReference type="KEGG" id="sod:Sant_2273"/>
<dbReference type="Gene3D" id="3.40.50.720">
    <property type="entry name" value="NAD(P)-binding Rossmann-like Domain"/>
    <property type="match status" value="1"/>
</dbReference>
<dbReference type="PANTHER" id="PTHR37850:SF3">
    <property type="entry name" value="BLR7815 PROTEIN"/>
    <property type="match status" value="1"/>
</dbReference>
<dbReference type="Proteomes" id="UP000019028">
    <property type="component" value="Chromosome"/>
</dbReference>
<dbReference type="InterPro" id="IPR048423">
    <property type="entry name" value="DRL_cat"/>
</dbReference>
<dbReference type="RefSeq" id="WP_025422452.1">
    <property type="nucleotide sequence ID" value="NZ_CP006569.1"/>
</dbReference>
<keyword evidence="3" id="KW-1185">Reference proteome</keyword>
<dbReference type="AlphaFoldDB" id="W0HYT4"/>
<dbReference type="Pfam" id="PF21135">
    <property type="entry name" value="DRL_cat"/>
    <property type="match status" value="1"/>
</dbReference>
<dbReference type="InterPro" id="IPR013974">
    <property type="entry name" value="SAF"/>
</dbReference>
<dbReference type="SUPFAM" id="SSF51735">
    <property type="entry name" value="NAD(P)-binding Rossmann-fold domains"/>
    <property type="match status" value="1"/>
</dbReference>
<reference evidence="2 3" key="1">
    <citation type="journal article" date="2014" name="Genome Biol. Evol.">
        <title>Genome degeneration and adaptation in a nascent stage of symbiosis.</title>
        <authorList>
            <person name="Oakeson K.F."/>
            <person name="Gil R."/>
            <person name="Clayton A.L."/>
            <person name="Dunn D.M."/>
            <person name="von Niederhausern A.C."/>
            <person name="Hamil C."/>
            <person name="Aoyagi A."/>
            <person name="Duval B."/>
            <person name="Baca A."/>
            <person name="Silva F.J."/>
            <person name="Vallier A."/>
            <person name="Jackson D.G."/>
            <person name="Latorre A."/>
            <person name="Weiss R.B."/>
            <person name="Heddi A."/>
            <person name="Moya A."/>
            <person name="Dale C."/>
        </authorList>
    </citation>
    <scope>NUCLEOTIDE SEQUENCE [LARGE SCALE GENOMIC DNA]</scope>
    <source>
        <strain evidence="2 3">HS1</strain>
    </source>
</reference>